<dbReference type="Proteomes" id="UP000492821">
    <property type="component" value="Unassembled WGS sequence"/>
</dbReference>
<accession>A0A7E5A1G9</accession>
<dbReference type="InterPro" id="IPR000210">
    <property type="entry name" value="BTB/POZ_dom"/>
</dbReference>
<evidence type="ECO:0000313" key="2">
    <source>
        <dbReference type="Proteomes" id="UP000492821"/>
    </source>
</evidence>
<dbReference type="WBParaSite" id="Pan_g9.t1">
    <property type="protein sequence ID" value="Pan_g9.t1"/>
    <property type="gene ID" value="Pan_g9"/>
</dbReference>
<dbReference type="AlphaFoldDB" id="A0A7E5A1G9"/>
<dbReference type="PANTHER" id="PTHR24413">
    <property type="entry name" value="SPECKLE-TYPE POZ PROTEIN"/>
    <property type="match status" value="1"/>
</dbReference>
<feature type="domain" description="BTB" evidence="1">
    <location>
        <begin position="154"/>
        <end position="221"/>
    </location>
</feature>
<dbReference type="SMART" id="SM00225">
    <property type="entry name" value="BTB"/>
    <property type="match status" value="1"/>
</dbReference>
<reference evidence="2" key="1">
    <citation type="journal article" date="2013" name="Genetics">
        <title>The draft genome and transcriptome of Panagrellus redivivus are shaped by the harsh demands of a free-living lifestyle.</title>
        <authorList>
            <person name="Srinivasan J."/>
            <person name="Dillman A.R."/>
            <person name="Macchietto M.G."/>
            <person name="Heikkinen L."/>
            <person name="Lakso M."/>
            <person name="Fracchia K.M."/>
            <person name="Antoshechkin I."/>
            <person name="Mortazavi A."/>
            <person name="Wong G."/>
            <person name="Sternberg P.W."/>
        </authorList>
    </citation>
    <scope>NUCLEOTIDE SEQUENCE [LARGE SCALE GENOMIC DNA]</scope>
    <source>
        <strain evidence="2">MT8872</strain>
    </source>
</reference>
<evidence type="ECO:0000259" key="1">
    <source>
        <dbReference type="PROSITE" id="PS50097"/>
    </source>
</evidence>
<keyword evidence="2" id="KW-1185">Reference proteome</keyword>
<name>A0A7E5A1G9_PANRE</name>
<dbReference type="Pfam" id="PF00651">
    <property type="entry name" value="BTB"/>
    <property type="match status" value="1"/>
</dbReference>
<protein>
    <submittedName>
        <fullName evidence="3">BTB domain-containing protein</fullName>
    </submittedName>
</protein>
<dbReference type="Gene3D" id="3.30.710.10">
    <property type="entry name" value="Potassium Channel Kv1.1, Chain A"/>
    <property type="match status" value="1"/>
</dbReference>
<dbReference type="SUPFAM" id="SSF54695">
    <property type="entry name" value="POZ domain"/>
    <property type="match status" value="1"/>
</dbReference>
<organism evidence="2 3">
    <name type="scientific">Panagrellus redivivus</name>
    <name type="common">Microworm</name>
    <dbReference type="NCBI Taxonomy" id="6233"/>
    <lineage>
        <taxon>Eukaryota</taxon>
        <taxon>Metazoa</taxon>
        <taxon>Ecdysozoa</taxon>
        <taxon>Nematoda</taxon>
        <taxon>Chromadorea</taxon>
        <taxon>Rhabditida</taxon>
        <taxon>Tylenchina</taxon>
        <taxon>Panagrolaimomorpha</taxon>
        <taxon>Panagrolaimoidea</taxon>
        <taxon>Panagrolaimidae</taxon>
        <taxon>Panagrellus</taxon>
    </lineage>
</organism>
<dbReference type="InterPro" id="IPR011333">
    <property type="entry name" value="SKP1/BTB/POZ_sf"/>
</dbReference>
<evidence type="ECO:0000313" key="3">
    <source>
        <dbReference type="WBParaSite" id="Pan_g9.t1"/>
    </source>
</evidence>
<dbReference type="PROSITE" id="PS50097">
    <property type="entry name" value="BTB"/>
    <property type="match status" value="1"/>
</dbReference>
<reference evidence="3" key="2">
    <citation type="submission" date="2020-10" db="UniProtKB">
        <authorList>
            <consortium name="WormBaseParasite"/>
        </authorList>
    </citation>
    <scope>IDENTIFICATION</scope>
</reference>
<proteinExistence type="predicted"/>
<sequence>MAPHDRYSSKNTIFTDTVEIELEEVFFRTFHRYADPLRLPRRNLPHGFSWDLLVRFDNEAEDLTFIGTFHTNRNIRYECNLSTEVNGLRMKNGIFRLSGEADIVIFAKDLRACNAIKNGRFTVKVSAVVSISYTLLLTSTQLKRLTLSEVLGASDLTLTVQGRKIPVHKSILCSSSTVISAMFDHDTKEARENNINIVDFDFKAVQSAIDYIYGKEVLNPTASNATEMHRFFDKYMIKCAADKLLAWLKDNISVDNFWSIQKYAWEVSQDELKTASIQFYRANTMLTLTDKFRQLGHDVMFEFISEA</sequence>
<dbReference type="CDD" id="cd18186">
    <property type="entry name" value="BTB_POZ_ZBTB_KLHL-like"/>
    <property type="match status" value="1"/>
</dbReference>